<dbReference type="STRING" id="1745343.A0A2J6PYY7"/>
<proteinExistence type="predicted"/>
<accession>A0A2J6PYY7</accession>
<evidence type="ECO:0000313" key="2">
    <source>
        <dbReference type="EMBL" id="PMD19262.1"/>
    </source>
</evidence>
<dbReference type="PANTHER" id="PTHR33112">
    <property type="entry name" value="DOMAIN PROTEIN, PUTATIVE-RELATED"/>
    <property type="match status" value="1"/>
</dbReference>
<dbReference type="EMBL" id="KZ613490">
    <property type="protein sequence ID" value="PMD19262.1"/>
    <property type="molecule type" value="Genomic_DNA"/>
</dbReference>
<sequence length="220" mass="25038">MTRCRNEHDHQCNNVSLENVPFLRLIDCQSRKVIRAPPNSEYTALSYVWGVQVQAGDSEVSQNQPVLDPHKCPKAINDSVQVTLDLNIKYLWVDKYCIDQFDDQDKVIQIGQVDSIYANAAVTIIAAARDEPHHGLPGVDGTLRNMQPALKVGDHLIASMLGHGTVIVSNSKWATRRWTYQEGILSKRRLMFTDEQVHWECNNTHYAETIHYKPTRKNST</sequence>
<keyword evidence="3" id="KW-1185">Reference proteome</keyword>
<reference evidence="2 3" key="1">
    <citation type="submission" date="2016-05" db="EMBL/GenBank/DDBJ databases">
        <title>A degradative enzymes factory behind the ericoid mycorrhizal symbiosis.</title>
        <authorList>
            <consortium name="DOE Joint Genome Institute"/>
            <person name="Martino E."/>
            <person name="Morin E."/>
            <person name="Grelet G."/>
            <person name="Kuo A."/>
            <person name="Kohler A."/>
            <person name="Daghino S."/>
            <person name="Barry K."/>
            <person name="Choi C."/>
            <person name="Cichocki N."/>
            <person name="Clum A."/>
            <person name="Copeland A."/>
            <person name="Hainaut M."/>
            <person name="Haridas S."/>
            <person name="Labutti K."/>
            <person name="Lindquist E."/>
            <person name="Lipzen A."/>
            <person name="Khouja H.-R."/>
            <person name="Murat C."/>
            <person name="Ohm R."/>
            <person name="Olson A."/>
            <person name="Spatafora J."/>
            <person name="Veneault-Fourrey C."/>
            <person name="Henrissat B."/>
            <person name="Grigoriev I."/>
            <person name="Martin F."/>
            <person name="Perotto S."/>
        </authorList>
    </citation>
    <scope>NUCLEOTIDE SEQUENCE [LARGE SCALE GENOMIC DNA]</scope>
    <source>
        <strain evidence="2 3">UAMH 7357</strain>
    </source>
</reference>
<organism evidence="2 3">
    <name type="scientific">Hyaloscypha hepaticicola</name>
    <dbReference type="NCBI Taxonomy" id="2082293"/>
    <lineage>
        <taxon>Eukaryota</taxon>
        <taxon>Fungi</taxon>
        <taxon>Dikarya</taxon>
        <taxon>Ascomycota</taxon>
        <taxon>Pezizomycotina</taxon>
        <taxon>Leotiomycetes</taxon>
        <taxon>Helotiales</taxon>
        <taxon>Hyaloscyphaceae</taxon>
        <taxon>Hyaloscypha</taxon>
    </lineage>
</organism>
<gene>
    <name evidence="2" type="ORF">NA56DRAFT_724879</name>
</gene>
<evidence type="ECO:0000259" key="1">
    <source>
        <dbReference type="Pfam" id="PF06985"/>
    </source>
</evidence>
<evidence type="ECO:0000313" key="3">
    <source>
        <dbReference type="Proteomes" id="UP000235672"/>
    </source>
</evidence>
<dbReference type="PANTHER" id="PTHR33112:SF1">
    <property type="entry name" value="HETEROKARYON INCOMPATIBILITY DOMAIN-CONTAINING PROTEIN"/>
    <property type="match status" value="1"/>
</dbReference>
<feature type="domain" description="Heterokaryon incompatibility" evidence="1">
    <location>
        <begin position="42"/>
        <end position="182"/>
    </location>
</feature>
<name>A0A2J6PYY7_9HELO</name>
<dbReference type="Proteomes" id="UP000235672">
    <property type="component" value="Unassembled WGS sequence"/>
</dbReference>
<protein>
    <submittedName>
        <fullName evidence="2">HET-domain-containing protein</fullName>
    </submittedName>
</protein>
<dbReference type="OrthoDB" id="5428863at2759"/>
<dbReference type="InterPro" id="IPR010730">
    <property type="entry name" value="HET"/>
</dbReference>
<dbReference type="AlphaFoldDB" id="A0A2J6PYY7"/>
<dbReference type="Pfam" id="PF06985">
    <property type="entry name" value="HET"/>
    <property type="match status" value="1"/>
</dbReference>